<sequence>MLHAATLDNKTKQIVKELEKDLYSIETLNTECTLHGALSVSKATFNRHRLRVKNVEGPQSMYYFMADNEYEKNVSWIVGLSQAYILYGFKSPTDVDVLLRVRESISPLADVLYVFGIEGLYNHINKASIDDIYNWLCPILSETKSDYRNGFINCSNPDYWLHRLVESYDLYGYPLDANLFNVYLLNLSTLSFGQSLKIKSNHIFMPIKGSYLEVIDFQQSLCEFDVVDWLYSREYETDKLSFRQL</sequence>
<reference evidence="1 2" key="1">
    <citation type="submission" date="2018-03" db="EMBL/GenBank/DDBJ databases">
        <title>Whole genome sequencing of Histamine producing bacteria.</title>
        <authorList>
            <person name="Butler K."/>
        </authorList>
    </citation>
    <scope>NUCLEOTIDE SEQUENCE [LARGE SCALE GENOMIC DNA]</scope>
    <source>
        <strain evidence="1 2">JCM 13586</strain>
    </source>
</reference>
<protein>
    <submittedName>
        <fullName evidence="1">Uncharacterized protein</fullName>
    </submittedName>
</protein>
<name>A0A2T3J2T0_9GAMM</name>
<proteinExistence type="predicted"/>
<comment type="caution">
    <text evidence="1">The sequence shown here is derived from an EMBL/GenBank/DDBJ whole genome shotgun (WGS) entry which is preliminary data.</text>
</comment>
<organism evidence="1 2">
    <name type="scientific">Photobacterium lutimaris</name>
    <dbReference type="NCBI Taxonomy" id="388278"/>
    <lineage>
        <taxon>Bacteria</taxon>
        <taxon>Pseudomonadati</taxon>
        <taxon>Pseudomonadota</taxon>
        <taxon>Gammaproteobacteria</taxon>
        <taxon>Vibrionales</taxon>
        <taxon>Vibrionaceae</taxon>
        <taxon>Photobacterium</taxon>
    </lineage>
</organism>
<keyword evidence="2" id="KW-1185">Reference proteome</keyword>
<dbReference type="SUPFAM" id="SSF51182">
    <property type="entry name" value="RmlC-like cupins"/>
    <property type="match status" value="1"/>
</dbReference>
<dbReference type="RefSeq" id="WP_107346953.1">
    <property type="nucleotide sequence ID" value="NZ_PYMH01000001.1"/>
</dbReference>
<dbReference type="InterPro" id="IPR011051">
    <property type="entry name" value="RmlC_Cupin_sf"/>
</dbReference>
<dbReference type="EMBL" id="PYMH01000001">
    <property type="protein sequence ID" value="PSU35598.1"/>
    <property type="molecule type" value="Genomic_DNA"/>
</dbReference>
<dbReference type="AlphaFoldDB" id="A0A2T3J2T0"/>
<evidence type="ECO:0000313" key="1">
    <source>
        <dbReference type="EMBL" id="PSU35598.1"/>
    </source>
</evidence>
<gene>
    <name evidence="1" type="ORF">C9I99_00830</name>
</gene>
<dbReference type="OrthoDB" id="5918561at2"/>
<dbReference type="Proteomes" id="UP000241222">
    <property type="component" value="Unassembled WGS sequence"/>
</dbReference>
<accession>A0A2T3J2T0</accession>
<evidence type="ECO:0000313" key="2">
    <source>
        <dbReference type="Proteomes" id="UP000241222"/>
    </source>
</evidence>